<dbReference type="Pfam" id="PF21039">
    <property type="entry name" value="CEP104_ZnF"/>
    <property type="match status" value="1"/>
</dbReference>
<dbReference type="RefSeq" id="XP_065655782.1">
    <property type="nucleotide sequence ID" value="XM_065799710.1"/>
</dbReference>
<dbReference type="Pfam" id="PF21040">
    <property type="entry name" value="CEP104-like_TOG"/>
    <property type="match status" value="1"/>
</dbReference>
<dbReference type="InterPro" id="IPR052607">
    <property type="entry name" value="CEP104-like"/>
</dbReference>
<proteinExistence type="predicted"/>
<dbReference type="InterPro" id="IPR008979">
    <property type="entry name" value="Galactose-bd-like_sf"/>
</dbReference>
<dbReference type="InterPro" id="IPR016024">
    <property type="entry name" value="ARM-type_fold"/>
</dbReference>
<protein>
    <submittedName>
        <fullName evidence="3">Centrosomal protein of 104 kDa isoform X5</fullName>
    </submittedName>
</protein>
<accession>A0ABM4C2J7</accession>
<dbReference type="PANTHER" id="PTHR13371">
    <property type="entry name" value="GLYCINE-, GLUTAMATE-, THIENYLCYCLOHEXYLPIPERIDINE-BINDING PROTEIN"/>
    <property type="match status" value="1"/>
</dbReference>
<dbReference type="SUPFAM" id="SSF48371">
    <property type="entry name" value="ARM repeat"/>
    <property type="match status" value="1"/>
</dbReference>
<dbReference type="Proteomes" id="UP001652625">
    <property type="component" value="Chromosome 06"/>
</dbReference>
<dbReference type="Gene3D" id="1.25.10.10">
    <property type="entry name" value="Leucine-rich Repeat Variant"/>
    <property type="match status" value="1"/>
</dbReference>
<evidence type="ECO:0000259" key="1">
    <source>
        <dbReference type="SMART" id="SM01349"/>
    </source>
</evidence>
<sequence length="746" mass="84965">MSTNIPYKVVYSSSYDDGYISKDLENQVCDSSSKGWQSARFCVYPQEIVLMLNKTARIKKIQILSHHCNIASKIEIFVGSPSNFDRNSEKMLTACKFDRLGYVIMSSNKDSGFKARELKSVHVTAECLLVKFIIHEHYINQLNIFNQVSIIGINIIGEIIGDESLNTKYKKKDLMQSEHFQNTEDFLITQVLNKADTDIIHRQSDQVTHVYLPDFFKNSSNIILPSLNLIEKKDESLQSSKYPLQSTELPNIYKNNFIVSKSESSFEKKLNLNNFIHDVGIDADSCLRNLNEKEERESSTIIDVFGMSMAQKLFSKSWKHRLELVTKLRAEIASTTDHSISVDKACAISCVLFKVLQDQVFVVFNEGLNLLKDFLLNIPHKSLGRGETSVVAEKLLSIILKRTGDSNSRLRVAISDAIMEISLFPVFKIIGILPDIIAKLVKKKKNLSWRLLKSQLKIMEALIKNLGLNTSGGFSTEQVMSILTVSLEHPNNEVREASLSCFFEAYHYVKEIRSYLPPDNPSSRKNPLYNKIFDMLDKADESLEIKQTRFQAKHIQSKDFQLETIDTVNKNESNVILPSSCMNVKVLTKKAISQCSGAVKALRLEDEYISKMCVFCGNSENDLDIHYWKSCFMLKPCDICCQVVEICGMNKHLVEACEDKKNYQTCSKCHLSVKCTDFHQHLEQCKDLLRSNQVVCPLCFCVVIDDEQNWIDHLKNLCPPNILRLKEKRINIAREIAVNDGVFGSS</sequence>
<dbReference type="GeneID" id="101235049"/>
<dbReference type="Pfam" id="PF21038">
    <property type="entry name" value="CEP104_N"/>
    <property type="match status" value="1"/>
</dbReference>
<gene>
    <name evidence="3" type="primary">LOC101235049</name>
</gene>
<name>A0ABM4C2J7_HYDVU</name>
<feature type="domain" description="TOG" evidence="1">
    <location>
        <begin position="289"/>
        <end position="545"/>
    </location>
</feature>
<reference evidence="3" key="1">
    <citation type="submission" date="2025-08" db="UniProtKB">
        <authorList>
            <consortium name="RefSeq"/>
        </authorList>
    </citation>
    <scope>IDENTIFICATION</scope>
</reference>
<dbReference type="InterPro" id="IPR034085">
    <property type="entry name" value="TOG"/>
</dbReference>
<dbReference type="InterPro" id="IPR048738">
    <property type="entry name" value="CEP104_Znf"/>
</dbReference>
<dbReference type="InterPro" id="IPR011989">
    <property type="entry name" value="ARM-like"/>
</dbReference>
<organism evidence="2 3">
    <name type="scientific">Hydra vulgaris</name>
    <name type="common">Hydra</name>
    <name type="synonym">Hydra attenuata</name>
    <dbReference type="NCBI Taxonomy" id="6087"/>
    <lineage>
        <taxon>Eukaryota</taxon>
        <taxon>Metazoa</taxon>
        <taxon>Cnidaria</taxon>
        <taxon>Hydrozoa</taxon>
        <taxon>Hydroidolina</taxon>
        <taxon>Anthoathecata</taxon>
        <taxon>Aplanulata</taxon>
        <taxon>Hydridae</taxon>
        <taxon>Hydra</taxon>
    </lineage>
</organism>
<evidence type="ECO:0000313" key="3">
    <source>
        <dbReference type="RefSeq" id="XP_065655782.1"/>
    </source>
</evidence>
<keyword evidence="2" id="KW-1185">Reference proteome</keyword>
<dbReference type="SUPFAM" id="SSF49785">
    <property type="entry name" value="Galactose-binding domain-like"/>
    <property type="match status" value="1"/>
</dbReference>
<dbReference type="SMART" id="SM01349">
    <property type="entry name" value="TOG"/>
    <property type="match status" value="1"/>
</dbReference>
<dbReference type="InterPro" id="IPR048739">
    <property type="entry name" value="CEP104_N"/>
</dbReference>
<dbReference type="PANTHER" id="PTHR13371:SF0">
    <property type="entry name" value="CENTROSOMAL PROTEIN OF 104 KDA"/>
    <property type="match status" value="1"/>
</dbReference>
<evidence type="ECO:0000313" key="2">
    <source>
        <dbReference type="Proteomes" id="UP001652625"/>
    </source>
</evidence>